<evidence type="ECO:0000256" key="1">
    <source>
        <dbReference type="SAM" id="MobiDB-lite"/>
    </source>
</evidence>
<dbReference type="EMBL" id="CM008050">
    <property type="protein sequence ID" value="PAN30430.1"/>
    <property type="molecule type" value="Genomic_DNA"/>
</dbReference>
<gene>
    <name evidence="2" type="ORF">PAHAL_5G281700</name>
</gene>
<feature type="region of interest" description="Disordered" evidence="1">
    <location>
        <begin position="16"/>
        <end position="101"/>
    </location>
</feature>
<sequence>MALNRAPTPQIELQIKQEAGAEGRRGVQATGGDERWPGMDGEKMRPVRTGAADWNERTSEMSGWGQAGARVVDGDERTSDEGAGERPATRGGRATVGCGWG</sequence>
<evidence type="ECO:0008006" key="3">
    <source>
        <dbReference type="Google" id="ProtNLM"/>
    </source>
</evidence>
<dbReference type="Gramene" id="PAN30430">
    <property type="protein sequence ID" value="PAN30430"/>
    <property type="gene ID" value="PAHAL_5G281700"/>
</dbReference>
<evidence type="ECO:0000313" key="2">
    <source>
        <dbReference type="EMBL" id="PAN30430.1"/>
    </source>
</evidence>
<name>A0A2S3HV00_9POAL</name>
<accession>A0A2S3HV00</accession>
<feature type="compositionally biased region" description="Basic and acidic residues" evidence="1">
    <location>
        <begin position="72"/>
        <end position="88"/>
    </location>
</feature>
<proteinExistence type="predicted"/>
<protein>
    <recommendedName>
        <fullName evidence="3">DUF834 domain-containing protein</fullName>
    </recommendedName>
</protein>
<organism evidence="2">
    <name type="scientific">Panicum hallii</name>
    <dbReference type="NCBI Taxonomy" id="206008"/>
    <lineage>
        <taxon>Eukaryota</taxon>
        <taxon>Viridiplantae</taxon>
        <taxon>Streptophyta</taxon>
        <taxon>Embryophyta</taxon>
        <taxon>Tracheophyta</taxon>
        <taxon>Spermatophyta</taxon>
        <taxon>Magnoliopsida</taxon>
        <taxon>Liliopsida</taxon>
        <taxon>Poales</taxon>
        <taxon>Poaceae</taxon>
        <taxon>PACMAD clade</taxon>
        <taxon>Panicoideae</taxon>
        <taxon>Panicodae</taxon>
        <taxon>Paniceae</taxon>
        <taxon>Panicinae</taxon>
        <taxon>Panicum</taxon>
        <taxon>Panicum sect. Panicum</taxon>
    </lineage>
</organism>
<dbReference type="AlphaFoldDB" id="A0A2S3HV00"/>
<dbReference type="Proteomes" id="UP000243499">
    <property type="component" value="Chromosome 5"/>
</dbReference>
<feature type="compositionally biased region" description="Basic and acidic residues" evidence="1">
    <location>
        <begin position="32"/>
        <end position="45"/>
    </location>
</feature>
<reference evidence="2" key="1">
    <citation type="submission" date="2018-04" db="EMBL/GenBank/DDBJ databases">
        <title>WGS assembly of Panicum hallii.</title>
        <authorList>
            <person name="Lovell J."/>
            <person name="Jenkins J."/>
            <person name="Lowry D."/>
            <person name="Mamidi S."/>
            <person name="Sreedasyam A."/>
            <person name="Weng X."/>
            <person name="Barry K."/>
            <person name="Bonette J."/>
            <person name="Campitelli B."/>
            <person name="Daum C."/>
            <person name="Gordon S."/>
            <person name="Gould B."/>
            <person name="Lipzen A."/>
            <person name="Macqueen A."/>
            <person name="Palacio-Mejia J."/>
            <person name="Plott C."/>
            <person name="Shakirov E."/>
            <person name="Shu S."/>
            <person name="Yoshinaga Y."/>
            <person name="Zane M."/>
            <person name="Rokhsar D."/>
            <person name="Grimwood J."/>
            <person name="Schmutz J."/>
            <person name="Juenger T."/>
        </authorList>
    </citation>
    <scope>NUCLEOTIDE SEQUENCE [LARGE SCALE GENOMIC DNA]</scope>
    <source>
        <strain evidence="2">FIL2</strain>
    </source>
</reference>